<evidence type="ECO:0000256" key="3">
    <source>
        <dbReference type="SAM" id="Coils"/>
    </source>
</evidence>
<sequence>MSEAAKPSAPETVLVVDDEQTIVNVLVMGFKRAGIPTRTALTAEDAMLLLEAHDFAAVVTDKNLPGQSGLDLLRYVNEKKSNCARIVITGFVNTDSVLEALRLGADDYLLKPFESIMLVVERVKHAITHRRTLAERQQLSDALRTLEKSLRRSEATAFQSRTELDLFQNVVDLKIADATRALQDRVDELEAERARLRATLKELAAVADDKLKQRLLAEVEILG</sequence>
<dbReference type="Gene3D" id="3.40.50.2300">
    <property type="match status" value="1"/>
</dbReference>
<evidence type="ECO:0000313" key="6">
    <source>
        <dbReference type="Proteomes" id="UP000249061"/>
    </source>
</evidence>
<evidence type="ECO:0000259" key="4">
    <source>
        <dbReference type="PROSITE" id="PS50110"/>
    </source>
</evidence>
<evidence type="ECO:0000256" key="2">
    <source>
        <dbReference type="PROSITE-ProRule" id="PRU00169"/>
    </source>
</evidence>
<keyword evidence="1 2" id="KW-0597">Phosphoprotein</keyword>
<gene>
    <name evidence="5" type="ORF">DI536_15690</name>
</gene>
<dbReference type="Proteomes" id="UP000249061">
    <property type="component" value="Unassembled WGS sequence"/>
</dbReference>
<evidence type="ECO:0000256" key="1">
    <source>
        <dbReference type="ARBA" id="ARBA00022553"/>
    </source>
</evidence>
<reference evidence="5 6" key="1">
    <citation type="submission" date="2017-08" db="EMBL/GenBank/DDBJ databases">
        <title>Infants hospitalized years apart are colonized by the same room-sourced microbial strains.</title>
        <authorList>
            <person name="Brooks B."/>
            <person name="Olm M.R."/>
            <person name="Firek B.A."/>
            <person name="Baker R."/>
            <person name="Thomas B.C."/>
            <person name="Morowitz M.J."/>
            <person name="Banfield J.F."/>
        </authorList>
    </citation>
    <scope>NUCLEOTIDE SEQUENCE [LARGE SCALE GENOMIC DNA]</scope>
    <source>
        <strain evidence="5">S2_003_000_R2_14</strain>
    </source>
</reference>
<comment type="caution">
    <text evidence="5">The sequence shown here is derived from an EMBL/GenBank/DDBJ whole genome shotgun (WGS) entry which is preliminary data.</text>
</comment>
<name>A0A2W5V8Y9_9BACT</name>
<feature type="domain" description="Response regulatory" evidence="4">
    <location>
        <begin position="12"/>
        <end position="126"/>
    </location>
</feature>
<dbReference type="PANTHER" id="PTHR44591:SF3">
    <property type="entry name" value="RESPONSE REGULATORY DOMAIN-CONTAINING PROTEIN"/>
    <property type="match status" value="1"/>
</dbReference>
<keyword evidence="3" id="KW-0175">Coiled coil</keyword>
<dbReference type="PANTHER" id="PTHR44591">
    <property type="entry name" value="STRESS RESPONSE REGULATOR PROTEIN 1"/>
    <property type="match status" value="1"/>
</dbReference>
<dbReference type="AlphaFoldDB" id="A0A2W5V8Y9"/>
<proteinExistence type="predicted"/>
<dbReference type="Pfam" id="PF00072">
    <property type="entry name" value="Response_reg"/>
    <property type="match status" value="1"/>
</dbReference>
<feature type="coiled-coil region" evidence="3">
    <location>
        <begin position="136"/>
        <end position="206"/>
    </location>
</feature>
<dbReference type="PROSITE" id="PS50110">
    <property type="entry name" value="RESPONSE_REGULATORY"/>
    <property type="match status" value="1"/>
</dbReference>
<dbReference type="EMBL" id="QFQP01000012">
    <property type="protein sequence ID" value="PZR12344.1"/>
    <property type="molecule type" value="Genomic_DNA"/>
</dbReference>
<dbReference type="SUPFAM" id="SSF52172">
    <property type="entry name" value="CheY-like"/>
    <property type="match status" value="1"/>
</dbReference>
<evidence type="ECO:0000313" key="5">
    <source>
        <dbReference type="EMBL" id="PZR12344.1"/>
    </source>
</evidence>
<accession>A0A2W5V8Y9</accession>
<feature type="modified residue" description="4-aspartylphosphate" evidence="2">
    <location>
        <position position="61"/>
    </location>
</feature>
<organism evidence="5 6">
    <name type="scientific">Archangium gephyra</name>
    <dbReference type="NCBI Taxonomy" id="48"/>
    <lineage>
        <taxon>Bacteria</taxon>
        <taxon>Pseudomonadati</taxon>
        <taxon>Myxococcota</taxon>
        <taxon>Myxococcia</taxon>
        <taxon>Myxococcales</taxon>
        <taxon>Cystobacterineae</taxon>
        <taxon>Archangiaceae</taxon>
        <taxon>Archangium</taxon>
    </lineage>
</organism>
<dbReference type="InterPro" id="IPR001789">
    <property type="entry name" value="Sig_transdc_resp-reg_receiver"/>
</dbReference>
<dbReference type="CDD" id="cd00156">
    <property type="entry name" value="REC"/>
    <property type="match status" value="1"/>
</dbReference>
<dbReference type="InterPro" id="IPR050595">
    <property type="entry name" value="Bact_response_regulator"/>
</dbReference>
<dbReference type="GO" id="GO:0000160">
    <property type="term" value="P:phosphorelay signal transduction system"/>
    <property type="evidence" value="ECO:0007669"/>
    <property type="project" value="InterPro"/>
</dbReference>
<protein>
    <recommendedName>
        <fullName evidence="4">Response regulatory domain-containing protein</fullName>
    </recommendedName>
</protein>
<dbReference type="InterPro" id="IPR011006">
    <property type="entry name" value="CheY-like_superfamily"/>
</dbReference>
<dbReference type="SMART" id="SM00448">
    <property type="entry name" value="REC"/>
    <property type="match status" value="1"/>
</dbReference>